<dbReference type="AlphaFoldDB" id="A0A0D8J7Q9"/>
<evidence type="ECO:0000313" key="3">
    <source>
        <dbReference type="Proteomes" id="UP000032544"/>
    </source>
</evidence>
<dbReference type="RefSeq" id="WP_045031555.1">
    <property type="nucleotide sequence ID" value="NZ_JRHC01000004.1"/>
</dbReference>
<protein>
    <recommendedName>
        <fullName evidence="4">Secretion system C-terminal sorting domain-containing protein</fullName>
    </recommendedName>
</protein>
<name>A0A0D8J7Q9_9BACT</name>
<evidence type="ECO:0000256" key="1">
    <source>
        <dbReference type="SAM" id="SignalP"/>
    </source>
</evidence>
<feature type="signal peptide" evidence="1">
    <location>
        <begin position="1"/>
        <end position="22"/>
    </location>
</feature>
<keyword evidence="3" id="KW-1185">Reference proteome</keyword>
<gene>
    <name evidence="2" type="ORF">LH29_16635</name>
</gene>
<dbReference type="Proteomes" id="UP000032544">
    <property type="component" value="Unassembled WGS sequence"/>
</dbReference>
<keyword evidence="1" id="KW-0732">Signal</keyword>
<feature type="chain" id="PRO_5005430553" description="Secretion system C-terminal sorting domain-containing protein" evidence="1">
    <location>
        <begin position="23"/>
        <end position="198"/>
    </location>
</feature>
<dbReference type="OrthoDB" id="1122048at2"/>
<sequence>MKQLNKVLLTLALALSAGVVMATGNLSVSISEGEGAEAHVRVTNAVESQFEMEIRNRNNDIIYYKQIQQPMKLVLNTFDFSKLSDGEYTFWVKLDNEQNMTTLAVKGGDVKVVDQVKQVDPYFGLYNDRLDISYLNYGAGDVKLYLYDEKSNSLIHEDVLGSDFALHHAIDLSKLNNGSYEAVLVSNNGTYEYEITLN</sequence>
<accession>A0A0D8J7Q9</accession>
<reference evidence="2 3" key="1">
    <citation type="submission" date="2014-09" db="EMBL/GenBank/DDBJ databases">
        <title>Draft Genome Sequence of Draconibacterium sp. JN14CK-3.</title>
        <authorList>
            <person name="Dong C."/>
            <person name="Lai Q."/>
            <person name="Shao Z."/>
        </authorList>
    </citation>
    <scope>NUCLEOTIDE SEQUENCE [LARGE SCALE GENOMIC DNA]</scope>
    <source>
        <strain evidence="2 3">JN14CK-3</strain>
    </source>
</reference>
<dbReference type="EMBL" id="JRHC01000004">
    <property type="protein sequence ID" value="KJF43015.1"/>
    <property type="molecule type" value="Genomic_DNA"/>
</dbReference>
<evidence type="ECO:0008006" key="4">
    <source>
        <dbReference type="Google" id="ProtNLM"/>
    </source>
</evidence>
<organism evidence="2 3">
    <name type="scientific">Draconibacterium sediminis</name>
    <dbReference type="NCBI Taxonomy" id="1544798"/>
    <lineage>
        <taxon>Bacteria</taxon>
        <taxon>Pseudomonadati</taxon>
        <taxon>Bacteroidota</taxon>
        <taxon>Bacteroidia</taxon>
        <taxon>Marinilabiliales</taxon>
        <taxon>Prolixibacteraceae</taxon>
        <taxon>Draconibacterium</taxon>
    </lineage>
</organism>
<evidence type="ECO:0000313" key="2">
    <source>
        <dbReference type="EMBL" id="KJF43015.1"/>
    </source>
</evidence>
<dbReference type="STRING" id="1544798.LH29_16635"/>
<comment type="caution">
    <text evidence="2">The sequence shown here is derived from an EMBL/GenBank/DDBJ whole genome shotgun (WGS) entry which is preliminary data.</text>
</comment>
<proteinExistence type="predicted"/>